<feature type="region of interest" description="Disordered" evidence="1">
    <location>
        <begin position="137"/>
        <end position="473"/>
    </location>
</feature>
<feature type="compositionally biased region" description="Pro residues" evidence="1">
    <location>
        <begin position="710"/>
        <end position="731"/>
    </location>
</feature>
<feature type="region of interest" description="Disordered" evidence="1">
    <location>
        <begin position="646"/>
        <end position="689"/>
    </location>
</feature>
<dbReference type="EMBL" id="FOBF01000003">
    <property type="protein sequence ID" value="SEK91549.1"/>
    <property type="molecule type" value="Genomic_DNA"/>
</dbReference>
<reference evidence="2 3" key="1">
    <citation type="submission" date="2016-10" db="EMBL/GenBank/DDBJ databases">
        <authorList>
            <person name="de Groot N.N."/>
        </authorList>
    </citation>
    <scope>NUCLEOTIDE SEQUENCE [LARGE SCALE GENOMIC DNA]</scope>
    <source>
        <strain evidence="2 3">DSM 43357</strain>
    </source>
</reference>
<feature type="compositionally biased region" description="Gly residues" evidence="1">
    <location>
        <begin position="294"/>
        <end position="307"/>
    </location>
</feature>
<name>A0A1H7KXN7_9ACTN</name>
<dbReference type="RefSeq" id="WP_091099108.1">
    <property type="nucleotide sequence ID" value="NZ_FOBF01000003.1"/>
</dbReference>
<evidence type="ECO:0000313" key="2">
    <source>
        <dbReference type="EMBL" id="SEK91549.1"/>
    </source>
</evidence>
<feature type="compositionally biased region" description="Low complexity" evidence="1">
    <location>
        <begin position="257"/>
        <end position="272"/>
    </location>
</feature>
<dbReference type="STRING" id="46177.SAMN05660976_01400"/>
<protein>
    <submittedName>
        <fullName evidence="2">Uncharacterized protein</fullName>
    </submittedName>
</protein>
<evidence type="ECO:0000313" key="3">
    <source>
        <dbReference type="Proteomes" id="UP000198953"/>
    </source>
</evidence>
<dbReference type="Proteomes" id="UP000198953">
    <property type="component" value="Unassembled WGS sequence"/>
</dbReference>
<evidence type="ECO:0000256" key="1">
    <source>
        <dbReference type="SAM" id="MobiDB-lite"/>
    </source>
</evidence>
<dbReference type="OrthoDB" id="3928741at2"/>
<accession>A0A1H7KXN7</accession>
<dbReference type="AlphaFoldDB" id="A0A1H7KXN7"/>
<feature type="region of interest" description="Disordered" evidence="1">
    <location>
        <begin position="707"/>
        <end position="735"/>
    </location>
</feature>
<proteinExistence type="predicted"/>
<feature type="compositionally biased region" description="Low complexity" evidence="1">
    <location>
        <begin position="348"/>
        <end position="376"/>
    </location>
</feature>
<sequence>MEVESSICLSDLVPALRWSGPQQVAEVLADPRLPAAWWFSLSLSRALGTAGLDWMCERLARLAAARWGHLPLCDLLPALTVHHIDPALPGWPDATRTAVAGLGGWQRLRRLSPGDLSTPSATPEAVIGSVFREILGRVPAQREAPPSPEVTRPLQRGADQPESGAQRPFAGQPESGPQRPFAGQPEGGAQRTFPGQGDGGPTTGSFPAVPAAGPYQRQPQGHPQPEAASAGTGSFPAQGRPQDPGTGSFPAQGTGSFPAQATGTGAFAAQGPSTGSFPGQNGAPGQTAGPGRPGPGTGSFPGQGAGPGQSTNPGPGQGAPGTGAFPVQGGPGTGAFPAQGSGQGSAQGSGQHPAQSPGQNAQNTQNGQNAAVAQGTPPSPAQDQSQGPGTGSFRAQPQTGGATGAQPGGLPQRPSQQGQGGALPQRPAQGGGLPQRPTGAQSPRPDAAPTPGAPSAGGPGTDSSAYPAVPSDPDHAMVRVVDGLFRGLDKLELAVAVHRLFAEDPISLRTLAHKLLVDRDALSQAQRTAEERVLHWLRSSESAPVTGHMFRLTEWLGAAATEEQLIGADPAHPVMVPSLRTPLWRVLVTLMPDRRFQDGWLVVGDLHGLQARTRRLLASAPPDADVVELLGELGIRAHSAKAWLDALPPESAPDPRSSVPAPAQPLPRRTPGANGHHHRGGQPIPAAAQGSIDPSAALATLSALSSSRPPILPAQRPGPPATPPPPLPSPSSDPRRWQRIEVTPEHLRGGPVPVPEGYATQLGMRPGTLLSVTGPGDNAIVLVWQGQQPVFDSLQPVLMRLNARPGDQVYVTVDGYRLEAQLTA</sequence>
<organism evidence="2 3">
    <name type="scientific">Nonomuraea pusilla</name>
    <dbReference type="NCBI Taxonomy" id="46177"/>
    <lineage>
        <taxon>Bacteria</taxon>
        <taxon>Bacillati</taxon>
        <taxon>Actinomycetota</taxon>
        <taxon>Actinomycetes</taxon>
        <taxon>Streptosporangiales</taxon>
        <taxon>Streptosporangiaceae</taxon>
        <taxon>Nonomuraea</taxon>
    </lineage>
</organism>
<keyword evidence="3" id="KW-1185">Reference proteome</keyword>
<gene>
    <name evidence="2" type="ORF">SAMN05660976_01400</name>
</gene>